<feature type="non-terminal residue" evidence="1">
    <location>
        <position position="1"/>
    </location>
</feature>
<evidence type="ECO:0000313" key="1">
    <source>
        <dbReference type="EMBL" id="CAF4429349.1"/>
    </source>
</evidence>
<reference evidence="1" key="1">
    <citation type="submission" date="2021-02" db="EMBL/GenBank/DDBJ databases">
        <authorList>
            <person name="Nowell W R."/>
        </authorList>
    </citation>
    <scope>NUCLEOTIDE SEQUENCE</scope>
</reference>
<organism evidence="1 2">
    <name type="scientific">Adineta steineri</name>
    <dbReference type="NCBI Taxonomy" id="433720"/>
    <lineage>
        <taxon>Eukaryota</taxon>
        <taxon>Metazoa</taxon>
        <taxon>Spiralia</taxon>
        <taxon>Gnathifera</taxon>
        <taxon>Rotifera</taxon>
        <taxon>Eurotatoria</taxon>
        <taxon>Bdelloidea</taxon>
        <taxon>Adinetida</taxon>
        <taxon>Adinetidae</taxon>
        <taxon>Adineta</taxon>
    </lineage>
</organism>
<protein>
    <submittedName>
        <fullName evidence="1">Uncharacterized protein</fullName>
    </submittedName>
</protein>
<accession>A0A820QZE2</accession>
<dbReference type="EMBL" id="CAJOAY010031966">
    <property type="protein sequence ID" value="CAF4429349.1"/>
    <property type="molecule type" value="Genomic_DNA"/>
</dbReference>
<evidence type="ECO:0000313" key="2">
    <source>
        <dbReference type="Proteomes" id="UP000663881"/>
    </source>
</evidence>
<dbReference type="Proteomes" id="UP000663881">
    <property type="component" value="Unassembled WGS sequence"/>
</dbReference>
<proteinExistence type="predicted"/>
<sequence>HLQLKDLISALYEEPLSRRLLQRARRQHKQIKRLQTFLSNRPDIIICQTDKSSGFYIGDAKTIELKAYEYMNTTKAYKAITDGHCPLLENLNAVQSLLGNLLQRKAITKELYDKIYPKINKLELAHFH</sequence>
<gene>
    <name evidence="1" type="ORF">OKA104_LOCUS52986</name>
</gene>
<dbReference type="AlphaFoldDB" id="A0A820QZE2"/>
<comment type="caution">
    <text evidence="1">The sequence shown here is derived from an EMBL/GenBank/DDBJ whole genome shotgun (WGS) entry which is preliminary data.</text>
</comment>
<feature type="non-terminal residue" evidence="1">
    <location>
        <position position="128"/>
    </location>
</feature>
<name>A0A820QZE2_9BILA</name>